<dbReference type="HOGENOM" id="CLU_077728_1_1_6"/>
<dbReference type="InterPro" id="IPR050832">
    <property type="entry name" value="Bact_Acetyltransf"/>
</dbReference>
<organism evidence="4 5">
    <name type="scientific">Ferrimonas balearica (strain DSM 9799 / CCM 4581 / KCTC 23876 / PAT)</name>
    <dbReference type="NCBI Taxonomy" id="550540"/>
    <lineage>
        <taxon>Bacteria</taxon>
        <taxon>Pseudomonadati</taxon>
        <taxon>Pseudomonadota</taxon>
        <taxon>Gammaproteobacteria</taxon>
        <taxon>Alteromonadales</taxon>
        <taxon>Ferrimonadaceae</taxon>
        <taxon>Ferrimonas</taxon>
    </lineage>
</organism>
<proteinExistence type="predicted"/>
<reference evidence="4 5" key="1">
    <citation type="journal article" date="2010" name="Stand. Genomic Sci.">
        <title>Complete genome sequence of Ferrimonas balearica type strain (PAT).</title>
        <authorList>
            <person name="Nolan M."/>
            <person name="Sikorski J."/>
            <person name="Davenport K."/>
            <person name="Lucas S."/>
            <person name="Glavina Del Rio T."/>
            <person name="Tice H."/>
            <person name="Cheng J."/>
            <person name="Goodwin L."/>
            <person name="Pitluck S."/>
            <person name="Liolios K."/>
            <person name="Ivanova N."/>
            <person name="Mavromatis K."/>
            <person name="Ovchinnikova G."/>
            <person name="Pati A."/>
            <person name="Chen A."/>
            <person name="Palaniappan K."/>
            <person name="Land M."/>
            <person name="Hauser L."/>
            <person name="Chang Y."/>
            <person name="Jeffries C."/>
            <person name="Tapia R."/>
            <person name="Brettin T."/>
            <person name="Detter J."/>
            <person name="Han C."/>
            <person name="Yasawong M."/>
            <person name="Rohde M."/>
            <person name="Tindall B."/>
            <person name="Goker M."/>
            <person name="Woyke T."/>
            <person name="Bristow J."/>
            <person name="Eisen J."/>
            <person name="Markowitz V."/>
            <person name="Hugenholtz P."/>
            <person name="Kyrpides N."/>
            <person name="Klenk H."/>
            <person name="Lapidus A."/>
        </authorList>
    </citation>
    <scope>NUCLEOTIDE SEQUENCE [LARGE SCALE GENOMIC DNA]</scope>
    <source>
        <strain evidence="5">DSM 9799 / CCM 4581 / KCTC 23876 / PAT</strain>
    </source>
</reference>
<dbReference type="PANTHER" id="PTHR43877">
    <property type="entry name" value="AMINOALKYLPHOSPHONATE N-ACETYLTRANSFERASE-RELATED-RELATED"/>
    <property type="match status" value="1"/>
</dbReference>
<dbReference type="SUPFAM" id="SSF55729">
    <property type="entry name" value="Acyl-CoA N-acyltransferases (Nat)"/>
    <property type="match status" value="1"/>
</dbReference>
<evidence type="ECO:0000256" key="1">
    <source>
        <dbReference type="ARBA" id="ARBA00022679"/>
    </source>
</evidence>
<evidence type="ECO:0000313" key="4">
    <source>
        <dbReference type="EMBL" id="ADN76010.1"/>
    </source>
</evidence>
<evidence type="ECO:0000259" key="3">
    <source>
        <dbReference type="PROSITE" id="PS51186"/>
    </source>
</evidence>
<dbReference type="RefSeq" id="WP_013345316.1">
    <property type="nucleotide sequence ID" value="NC_014541.1"/>
</dbReference>
<dbReference type="GO" id="GO:0016747">
    <property type="term" value="F:acyltransferase activity, transferring groups other than amino-acyl groups"/>
    <property type="evidence" value="ECO:0007669"/>
    <property type="project" value="InterPro"/>
</dbReference>
<dbReference type="eggNOG" id="COG1247">
    <property type="taxonomic scope" value="Bacteria"/>
</dbReference>
<name>E1SS55_FERBD</name>
<dbReference type="InterPro" id="IPR000182">
    <property type="entry name" value="GNAT_dom"/>
</dbReference>
<dbReference type="PROSITE" id="PS51186">
    <property type="entry name" value="GNAT"/>
    <property type="match status" value="1"/>
</dbReference>
<keyword evidence="2" id="KW-0012">Acyltransferase</keyword>
<keyword evidence="5" id="KW-1185">Reference proteome</keyword>
<feature type="domain" description="N-acetyltransferase" evidence="3">
    <location>
        <begin position="19"/>
        <end position="169"/>
    </location>
</feature>
<dbReference type="CDD" id="cd04301">
    <property type="entry name" value="NAT_SF"/>
    <property type="match status" value="1"/>
</dbReference>
<gene>
    <name evidence="4" type="ordered locus">Fbal_1807</name>
</gene>
<dbReference type="Proteomes" id="UP000006683">
    <property type="component" value="Chromosome"/>
</dbReference>
<dbReference type="AlphaFoldDB" id="E1SS55"/>
<accession>E1SS55</accession>
<dbReference type="KEGG" id="fbl:Fbal_1807"/>
<dbReference type="Pfam" id="PF00583">
    <property type="entry name" value="Acetyltransf_1"/>
    <property type="match status" value="1"/>
</dbReference>
<dbReference type="Gene3D" id="3.40.630.30">
    <property type="match status" value="1"/>
</dbReference>
<dbReference type="InterPro" id="IPR016181">
    <property type="entry name" value="Acyl_CoA_acyltransferase"/>
</dbReference>
<dbReference type="GeneID" id="67182009"/>
<protein>
    <submittedName>
        <fullName evidence="4">GCN5-related N-acetyltransferase</fullName>
    </submittedName>
</protein>
<dbReference type="EMBL" id="CP002209">
    <property type="protein sequence ID" value="ADN76010.1"/>
    <property type="molecule type" value="Genomic_DNA"/>
</dbReference>
<dbReference type="STRING" id="550540.Fbal_1807"/>
<sequence>MKIVELRTTLGRERALQALLVDAVTSGALIGFLPPITSAEATAYWADVESGLGAGQRKLFVAHEGGRVIGAVQLSLCRKGNGRHRGEVEKLMVRTDHRGRGIARALMAHLEQVAQQCGLLLLVLDTRLGDVASMLYQSIGFVEAGQIPHFARSVDGRFDATVIFYKFLNIKPITGEDNAVKTPVI</sequence>
<evidence type="ECO:0000313" key="5">
    <source>
        <dbReference type="Proteomes" id="UP000006683"/>
    </source>
</evidence>
<keyword evidence="1 4" id="KW-0808">Transferase</keyword>
<dbReference type="OrthoDB" id="3389160at2"/>
<evidence type="ECO:0000256" key="2">
    <source>
        <dbReference type="ARBA" id="ARBA00023315"/>
    </source>
</evidence>